<protein>
    <recommendedName>
        <fullName evidence="4">MacB-like periplasmic core domain-containing protein</fullName>
    </recommendedName>
</protein>
<comment type="caution">
    <text evidence="2">The sequence shown here is derived from an EMBL/GenBank/DDBJ whole genome shotgun (WGS) entry which is preliminary data.</text>
</comment>
<dbReference type="RefSeq" id="WP_307505316.1">
    <property type="nucleotide sequence ID" value="NZ_BAAACE010000021.1"/>
</dbReference>
<evidence type="ECO:0000256" key="1">
    <source>
        <dbReference type="SAM" id="Phobius"/>
    </source>
</evidence>
<feature type="transmembrane region" description="Helical" evidence="1">
    <location>
        <begin position="305"/>
        <end position="325"/>
    </location>
</feature>
<dbReference type="EMBL" id="JAUSWG010000005">
    <property type="protein sequence ID" value="MDQ0556334.1"/>
    <property type="molecule type" value="Genomic_DNA"/>
</dbReference>
<evidence type="ECO:0008006" key="4">
    <source>
        <dbReference type="Google" id="ProtNLM"/>
    </source>
</evidence>
<dbReference type="Proteomes" id="UP001232584">
    <property type="component" value="Unassembled WGS sequence"/>
</dbReference>
<gene>
    <name evidence="2" type="ORF">QOZ92_001448</name>
</gene>
<feature type="transmembrane region" description="Helical" evidence="1">
    <location>
        <begin position="237"/>
        <end position="256"/>
    </location>
</feature>
<accession>A0ABU0MZJ2</accession>
<sequence>MQYKKHIINIVILCSMIVCLAFSIGYGNKAREDKHIANIYLNDNTITADSINNMHKSEELENKKLSFTGWKQIDDEMIECTDLNRTTNVDVIKVCGDSSLVISGPILFSDNKEGCLVDKETAYKLFGSTEVIGQVFKYDNRELKITGIHNGMDNTIIMQTDYDSNEEMDAIAIEVDDNVNKSIKEFSDRYSINSFGVDSKIYYNISNIFLMILPCMILIILLTRCIKETLKVKRKPLLFILYIACTVILVSILIKITGIEIKIPYDLIPNRWSDFGYWEKFFEDYTEKFETILYMKKYNIDIVNIQNSIKSIIFSILSIVLFLKFRNRIKINNIKQGTLIVSVMLSISFIVIIGLEYKYGLDINGLMIWLIYPYYYISMYISSGKINSLI</sequence>
<feature type="transmembrane region" description="Helical" evidence="1">
    <location>
        <begin position="7"/>
        <end position="26"/>
    </location>
</feature>
<keyword evidence="1" id="KW-0472">Membrane</keyword>
<name>A0ABU0MZJ2_9FIRM</name>
<organism evidence="2 3">
    <name type="scientific">Paraclostridium ghonii</name>
    <dbReference type="NCBI Taxonomy" id="29358"/>
    <lineage>
        <taxon>Bacteria</taxon>
        <taxon>Bacillati</taxon>
        <taxon>Bacillota</taxon>
        <taxon>Clostridia</taxon>
        <taxon>Peptostreptococcales</taxon>
        <taxon>Peptostreptococcaceae</taxon>
        <taxon>Paraclostridium</taxon>
    </lineage>
</organism>
<feature type="transmembrane region" description="Helical" evidence="1">
    <location>
        <begin position="201"/>
        <end position="225"/>
    </location>
</feature>
<evidence type="ECO:0000313" key="3">
    <source>
        <dbReference type="Proteomes" id="UP001232584"/>
    </source>
</evidence>
<keyword evidence="1" id="KW-1133">Transmembrane helix</keyword>
<evidence type="ECO:0000313" key="2">
    <source>
        <dbReference type="EMBL" id="MDQ0556334.1"/>
    </source>
</evidence>
<proteinExistence type="predicted"/>
<reference evidence="2 3" key="1">
    <citation type="submission" date="2023-07" db="EMBL/GenBank/DDBJ databases">
        <title>Genomic Encyclopedia of Type Strains, Phase IV (KMG-IV): sequencing the most valuable type-strain genomes for metagenomic binning, comparative biology and taxonomic classification.</title>
        <authorList>
            <person name="Goeker M."/>
        </authorList>
    </citation>
    <scope>NUCLEOTIDE SEQUENCE [LARGE SCALE GENOMIC DNA]</scope>
    <source>
        <strain evidence="2 3">DSM 15049</strain>
    </source>
</reference>
<keyword evidence="1" id="KW-0812">Transmembrane</keyword>
<feature type="transmembrane region" description="Helical" evidence="1">
    <location>
        <begin position="363"/>
        <end position="381"/>
    </location>
</feature>
<feature type="transmembrane region" description="Helical" evidence="1">
    <location>
        <begin position="337"/>
        <end position="357"/>
    </location>
</feature>
<keyword evidence="3" id="KW-1185">Reference proteome</keyword>